<dbReference type="Proteomes" id="UP001528912">
    <property type="component" value="Unassembled WGS sequence"/>
</dbReference>
<accession>A0ABT6CAB3</accession>
<proteinExistence type="predicted"/>
<feature type="signal peptide" evidence="1">
    <location>
        <begin position="1"/>
        <end position="30"/>
    </location>
</feature>
<evidence type="ECO:0000256" key="1">
    <source>
        <dbReference type="SAM" id="SignalP"/>
    </source>
</evidence>
<organism evidence="2 3">
    <name type="scientific">Luteipulveratus flavus</name>
    <dbReference type="NCBI Taxonomy" id="3031728"/>
    <lineage>
        <taxon>Bacteria</taxon>
        <taxon>Bacillati</taxon>
        <taxon>Actinomycetota</taxon>
        <taxon>Actinomycetes</taxon>
        <taxon>Micrococcales</taxon>
        <taxon>Dermacoccaceae</taxon>
        <taxon>Luteipulveratus</taxon>
    </lineage>
</organism>
<feature type="chain" id="PRO_5047295256" evidence="1">
    <location>
        <begin position="31"/>
        <end position="342"/>
    </location>
</feature>
<comment type="caution">
    <text evidence="2">The sequence shown here is derived from an EMBL/GenBank/DDBJ whole genome shotgun (WGS) entry which is preliminary data.</text>
</comment>
<name>A0ABT6CAB3_9MICO</name>
<keyword evidence="1" id="KW-0732">Signal</keyword>
<sequence length="342" mass="35534">MLSTRTVALATAATLTVGVAATATATSASAEDSMCRTTTGSSDFYPGDSASTTYDSTFHNSVAIPKGLLDGRYVPQGLAYWNNWNGTTEDLLLISAYHDGDGNSVPDGDSAIWGVALSGPHRGSSVGHVNIPKTHAGGIVVVGGHVYVGGEGGVKFWSAGTIRGKLAGANSSGTVAPKGTQDIAGQGSFLGLGGGQGTTMWTGDFSETSHQSMWQYQPNTSTGRLTYTGKKRTVPAKTQGMAVVGDKYVFGTSYGRNDRSNVWVRPSSATGDITDGSSFCMRAPSMIEGLAYGNSDGNKHVWALYESGSYTYNKGVDDPRNPIKNIHWAGGSALAGLYGQAD</sequence>
<keyword evidence="3" id="KW-1185">Reference proteome</keyword>
<evidence type="ECO:0000313" key="3">
    <source>
        <dbReference type="Proteomes" id="UP001528912"/>
    </source>
</evidence>
<gene>
    <name evidence="2" type="ORF">P4R38_15680</name>
</gene>
<protein>
    <submittedName>
        <fullName evidence="2">Uncharacterized protein</fullName>
    </submittedName>
</protein>
<evidence type="ECO:0000313" key="2">
    <source>
        <dbReference type="EMBL" id="MDF8265686.1"/>
    </source>
</evidence>
<dbReference type="RefSeq" id="WP_277192991.1">
    <property type="nucleotide sequence ID" value="NZ_JAROAV010000038.1"/>
</dbReference>
<dbReference type="EMBL" id="JAROAV010000038">
    <property type="protein sequence ID" value="MDF8265686.1"/>
    <property type="molecule type" value="Genomic_DNA"/>
</dbReference>
<reference evidence="2 3" key="1">
    <citation type="submission" date="2023-03" db="EMBL/GenBank/DDBJ databases">
        <title>YIM 133296 draft genome.</title>
        <authorList>
            <person name="Xiong L."/>
        </authorList>
    </citation>
    <scope>NUCLEOTIDE SEQUENCE [LARGE SCALE GENOMIC DNA]</scope>
    <source>
        <strain evidence="2 3">YIM 133296</strain>
    </source>
</reference>